<organism evidence="2">
    <name type="scientific">Candidatus Kentrum sp. LFY</name>
    <dbReference type="NCBI Taxonomy" id="2126342"/>
    <lineage>
        <taxon>Bacteria</taxon>
        <taxon>Pseudomonadati</taxon>
        <taxon>Pseudomonadota</taxon>
        <taxon>Gammaproteobacteria</taxon>
        <taxon>Candidatus Kentrum</taxon>
    </lineage>
</organism>
<protein>
    <submittedName>
        <fullName evidence="2">Uncharacterized protein</fullName>
    </submittedName>
</protein>
<accession>A0A450U7C2</accession>
<proteinExistence type="predicted"/>
<dbReference type="AlphaFoldDB" id="A0A450U7C2"/>
<gene>
    <name evidence="2" type="ORF">BECKLFY1418A_GA0070994_10027</name>
</gene>
<evidence type="ECO:0000313" key="2">
    <source>
        <dbReference type="EMBL" id="VFJ87640.1"/>
    </source>
</evidence>
<keyword evidence="1" id="KW-0472">Membrane</keyword>
<dbReference type="EMBL" id="CAADFH010000002">
    <property type="protein sequence ID" value="VFJ87640.1"/>
    <property type="molecule type" value="Genomic_DNA"/>
</dbReference>
<feature type="transmembrane region" description="Helical" evidence="1">
    <location>
        <begin position="20"/>
        <end position="36"/>
    </location>
</feature>
<evidence type="ECO:0000256" key="1">
    <source>
        <dbReference type="SAM" id="Phobius"/>
    </source>
</evidence>
<keyword evidence="1" id="KW-1133">Transmembrane helix</keyword>
<name>A0A450U7C2_9GAMM</name>
<keyword evidence="1" id="KW-0812">Transmembrane</keyword>
<reference evidence="2" key="1">
    <citation type="submission" date="2019-02" db="EMBL/GenBank/DDBJ databases">
        <authorList>
            <person name="Gruber-Vodicka R. H."/>
            <person name="Seah K. B. B."/>
        </authorList>
    </citation>
    <scope>NUCLEOTIDE SEQUENCE</scope>
    <source>
        <strain evidence="2">BECK_M6</strain>
    </source>
</reference>
<sequence>MPEFSGCATNPRLYPQNAPFIPGFTVVLIRLFPARLRKRVRFCRSQFCFAEAKSCLVGSRRSFARGINRPSRPHHRRHHRIIRIPSPGLTRSGFPRWKREKIFLVGGCGWTAWSFPSRAVPRLVASFRGRYLAKPRLLSTCLPFSWTQGFWLQGIDDRDENRDWTNWLSDGDRNLFISP</sequence>